<dbReference type="InterPro" id="IPR036869">
    <property type="entry name" value="J_dom_sf"/>
</dbReference>
<evidence type="ECO:0000256" key="5">
    <source>
        <dbReference type="ARBA" id="ARBA00023242"/>
    </source>
</evidence>
<dbReference type="PANTHER" id="PTHR44313:SF1">
    <property type="entry name" value="DNAJ HOMOLOG SUBFAMILY C MEMBER 17"/>
    <property type="match status" value="1"/>
</dbReference>
<dbReference type="Pfam" id="PF00226">
    <property type="entry name" value="DnaJ"/>
    <property type="match status" value="1"/>
</dbReference>
<keyword evidence="3" id="KW-0963">Cytoplasm</keyword>
<evidence type="ECO:0000259" key="8">
    <source>
        <dbReference type="PROSITE" id="PS50076"/>
    </source>
</evidence>
<comment type="subcellular location">
    <subcellularLocation>
        <location evidence="2">Cytoplasm</location>
    </subcellularLocation>
    <subcellularLocation>
        <location evidence="1">Nucleus</location>
    </subcellularLocation>
</comment>
<dbReference type="AlphaFoldDB" id="A0AAD8YIH7"/>
<keyword evidence="10" id="KW-1185">Reference proteome</keyword>
<feature type="compositionally biased region" description="Basic and acidic residues" evidence="7">
    <location>
        <begin position="112"/>
        <end position="123"/>
    </location>
</feature>
<evidence type="ECO:0000256" key="1">
    <source>
        <dbReference type="ARBA" id="ARBA00004123"/>
    </source>
</evidence>
<reference evidence="9" key="1">
    <citation type="submission" date="2023-06" db="EMBL/GenBank/DDBJ databases">
        <title>Survivors Of The Sea: Transcriptome response of Skeletonema marinoi to long-term dormancy.</title>
        <authorList>
            <person name="Pinder M.I.M."/>
            <person name="Kourtchenko O."/>
            <person name="Robertson E.K."/>
            <person name="Larsson T."/>
            <person name="Maumus F."/>
            <person name="Osuna-Cruz C.M."/>
            <person name="Vancaester E."/>
            <person name="Stenow R."/>
            <person name="Vandepoele K."/>
            <person name="Ploug H."/>
            <person name="Bruchert V."/>
            <person name="Godhe A."/>
            <person name="Topel M."/>
        </authorList>
    </citation>
    <scope>NUCLEOTIDE SEQUENCE</scope>
    <source>
        <strain evidence="9">R05AC</strain>
    </source>
</reference>
<gene>
    <name evidence="9" type="ORF">QTG54_003220</name>
</gene>
<feature type="region of interest" description="Disordered" evidence="7">
    <location>
        <begin position="269"/>
        <end position="291"/>
    </location>
</feature>
<keyword evidence="6" id="KW-0175">Coiled coil</keyword>
<feature type="coiled-coil region" evidence="6">
    <location>
        <begin position="143"/>
        <end position="170"/>
    </location>
</feature>
<name>A0AAD8YIH7_9STRA</name>
<dbReference type="GO" id="GO:0005681">
    <property type="term" value="C:spliceosomal complex"/>
    <property type="evidence" value="ECO:0007669"/>
    <property type="project" value="TreeGrafter"/>
</dbReference>
<evidence type="ECO:0000256" key="4">
    <source>
        <dbReference type="ARBA" id="ARBA00023186"/>
    </source>
</evidence>
<keyword evidence="5" id="KW-0539">Nucleus</keyword>
<evidence type="ECO:0000256" key="6">
    <source>
        <dbReference type="SAM" id="Coils"/>
    </source>
</evidence>
<evidence type="ECO:0000256" key="2">
    <source>
        <dbReference type="ARBA" id="ARBA00004496"/>
    </source>
</evidence>
<dbReference type="InterPro" id="IPR012677">
    <property type="entry name" value="Nucleotide-bd_a/b_plait_sf"/>
</dbReference>
<accession>A0AAD8YIH7</accession>
<dbReference type="PRINTS" id="PR00625">
    <property type="entry name" value="JDOMAIN"/>
</dbReference>
<evidence type="ECO:0000256" key="3">
    <source>
        <dbReference type="ARBA" id="ARBA00022490"/>
    </source>
</evidence>
<feature type="region of interest" description="Disordered" evidence="7">
    <location>
        <begin position="307"/>
        <end position="351"/>
    </location>
</feature>
<dbReference type="Proteomes" id="UP001224775">
    <property type="component" value="Unassembled WGS sequence"/>
</dbReference>
<dbReference type="GO" id="GO:0000390">
    <property type="term" value="P:spliceosomal complex disassembly"/>
    <property type="evidence" value="ECO:0007669"/>
    <property type="project" value="TreeGrafter"/>
</dbReference>
<dbReference type="CDD" id="cd06257">
    <property type="entry name" value="DnaJ"/>
    <property type="match status" value="1"/>
</dbReference>
<comment type="caution">
    <text evidence="9">The sequence shown here is derived from an EMBL/GenBank/DDBJ whole genome shotgun (WGS) entry which is preliminary data.</text>
</comment>
<feature type="compositionally biased region" description="Basic and acidic residues" evidence="7">
    <location>
        <begin position="278"/>
        <end position="291"/>
    </location>
</feature>
<protein>
    <submittedName>
        <fullName evidence="9">DnaJ domain-containing protein</fullName>
    </submittedName>
</protein>
<evidence type="ECO:0000256" key="7">
    <source>
        <dbReference type="SAM" id="MobiDB-lite"/>
    </source>
</evidence>
<dbReference type="Gene3D" id="1.10.287.110">
    <property type="entry name" value="DnaJ domain"/>
    <property type="match status" value="1"/>
</dbReference>
<dbReference type="PANTHER" id="PTHR44313">
    <property type="entry name" value="DNAJ HOMOLOG SUBFAMILY C MEMBER 17"/>
    <property type="match status" value="1"/>
</dbReference>
<feature type="region of interest" description="Disordered" evidence="7">
    <location>
        <begin position="84"/>
        <end position="143"/>
    </location>
</feature>
<feature type="domain" description="J" evidence="8">
    <location>
        <begin position="14"/>
        <end position="88"/>
    </location>
</feature>
<evidence type="ECO:0000313" key="10">
    <source>
        <dbReference type="Proteomes" id="UP001224775"/>
    </source>
</evidence>
<dbReference type="SUPFAM" id="SSF46565">
    <property type="entry name" value="Chaperone J-domain"/>
    <property type="match status" value="1"/>
</dbReference>
<dbReference type="Gene3D" id="3.30.70.330">
    <property type="match status" value="1"/>
</dbReference>
<evidence type="ECO:0000313" key="9">
    <source>
        <dbReference type="EMBL" id="KAK1746613.1"/>
    </source>
</evidence>
<organism evidence="9 10">
    <name type="scientific">Skeletonema marinoi</name>
    <dbReference type="NCBI Taxonomy" id="267567"/>
    <lineage>
        <taxon>Eukaryota</taxon>
        <taxon>Sar</taxon>
        <taxon>Stramenopiles</taxon>
        <taxon>Ochrophyta</taxon>
        <taxon>Bacillariophyta</taxon>
        <taxon>Coscinodiscophyceae</taxon>
        <taxon>Thalassiosirophycidae</taxon>
        <taxon>Thalassiosirales</taxon>
        <taxon>Skeletonemataceae</taxon>
        <taxon>Skeletonema</taxon>
        <taxon>Skeletonema marinoi-dohrnii complex</taxon>
    </lineage>
</organism>
<proteinExistence type="predicted"/>
<dbReference type="GO" id="GO:0005737">
    <property type="term" value="C:cytoplasm"/>
    <property type="evidence" value="ECO:0007669"/>
    <property type="project" value="UniProtKB-SubCell"/>
</dbReference>
<keyword evidence="4" id="KW-0143">Chaperone</keyword>
<sequence>MASFTRKDGMPIKDPYGILGIQSTASESDIKKAYRSLALKLHPDKQSGALTDAQREELDRRFHEVKDARSFLLDTEHAQAKKKYNANLESERLRHAEEQRREQTMSSRRKRMRDELKMREHMAKTSAGGSSGGASSNENRFDVDRLRREGERLREEYSKREAEVDAERKQRMAVERATKKLDKEDRQVRLKWSRKKVVGGVHTKQSLTSIMTDFGEVEEVEMLGSKGNAALITFRHESSCKPCVDAFKTSDTMRATFVGRRKVDDTLYGNQEVVDDGPTSRRGGDENLDDRKLRQAAERERLMRQMELEDEGGGGSSKSHQRSEPSIAKQPAREKLSSLFPPAFPDNENKQLSPFEMLEKYEKDIFGRIDLMNDNIT</sequence>
<dbReference type="PROSITE" id="PS50076">
    <property type="entry name" value="DNAJ_2"/>
    <property type="match status" value="1"/>
</dbReference>
<dbReference type="SMART" id="SM00271">
    <property type="entry name" value="DnaJ"/>
    <property type="match status" value="1"/>
</dbReference>
<dbReference type="InterPro" id="IPR001623">
    <property type="entry name" value="DnaJ_domain"/>
</dbReference>
<dbReference type="EMBL" id="JATAAI010000004">
    <property type="protein sequence ID" value="KAK1746613.1"/>
    <property type="molecule type" value="Genomic_DNA"/>
</dbReference>
<dbReference type="InterPro" id="IPR052094">
    <property type="entry name" value="Pre-mRNA-splicing_ERAD"/>
</dbReference>
<feature type="compositionally biased region" description="Basic and acidic residues" evidence="7">
    <location>
        <begin position="89"/>
        <end position="103"/>
    </location>
</feature>